<dbReference type="Proteomes" id="UP001283361">
    <property type="component" value="Unassembled WGS sequence"/>
</dbReference>
<proteinExistence type="predicted"/>
<comment type="caution">
    <text evidence="2">The sequence shown here is derived from an EMBL/GenBank/DDBJ whole genome shotgun (WGS) entry which is preliminary data.</text>
</comment>
<dbReference type="EMBL" id="JAWDGP010000247">
    <property type="protein sequence ID" value="KAK3802325.1"/>
    <property type="molecule type" value="Genomic_DNA"/>
</dbReference>
<organism evidence="2 3">
    <name type="scientific">Elysia crispata</name>
    <name type="common">lettuce slug</name>
    <dbReference type="NCBI Taxonomy" id="231223"/>
    <lineage>
        <taxon>Eukaryota</taxon>
        <taxon>Metazoa</taxon>
        <taxon>Spiralia</taxon>
        <taxon>Lophotrochozoa</taxon>
        <taxon>Mollusca</taxon>
        <taxon>Gastropoda</taxon>
        <taxon>Heterobranchia</taxon>
        <taxon>Euthyneura</taxon>
        <taxon>Panpulmonata</taxon>
        <taxon>Sacoglossa</taxon>
        <taxon>Placobranchoidea</taxon>
        <taxon>Plakobranchidae</taxon>
        <taxon>Elysia</taxon>
    </lineage>
</organism>
<evidence type="ECO:0000313" key="2">
    <source>
        <dbReference type="EMBL" id="KAK3802325.1"/>
    </source>
</evidence>
<gene>
    <name evidence="2" type="ORF">RRG08_018426</name>
</gene>
<dbReference type="PANTHER" id="PTHR10492:SF57">
    <property type="entry name" value="ATP-DEPENDENT DNA HELICASE"/>
    <property type="match status" value="1"/>
</dbReference>
<dbReference type="PANTHER" id="PTHR10492">
    <property type="match status" value="1"/>
</dbReference>
<protein>
    <recommendedName>
        <fullName evidence="1">DNA helicase Pif1-like 2B domain-containing protein</fullName>
    </recommendedName>
</protein>
<dbReference type="Pfam" id="PF21530">
    <property type="entry name" value="Pif1_2B_dom"/>
    <property type="match status" value="1"/>
</dbReference>
<dbReference type="SUPFAM" id="SSF52540">
    <property type="entry name" value="P-loop containing nucleoside triphosphate hydrolases"/>
    <property type="match status" value="1"/>
</dbReference>
<dbReference type="InterPro" id="IPR027417">
    <property type="entry name" value="P-loop_NTPase"/>
</dbReference>
<name>A0AAE1BA22_9GAST</name>
<evidence type="ECO:0000313" key="3">
    <source>
        <dbReference type="Proteomes" id="UP001283361"/>
    </source>
</evidence>
<feature type="domain" description="DNA helicase Pif1-like 2B" evidence="1">
    <location>
        <begin position="63"/>
        <end position="106"/>
    </location>
</feature>
<dbReference type="InterPro" id="IPR049163">
    <property type="entry name" value="Pif1-like_2B_dom"/>
</dbReference>
<evidence type="ECO:0000259" key="1">
    <source>
        <dbReference type="Pfam" id="PF21530"/>
    </source>
</evidence>
<accession>A0AAE1BA22</accession>
<keyword evidence="3" id="KW-1185">Reference proteome</keyword>
<reference evidence="2" key="1">
    <citation type="journal article" date="2023" name="G3 (Bethesda)">
        <title>A reference genome for the long-term kleptoplast-retaining sea slug Elysia crispata morphotype clarki.</title>
        <authorList>
            <person name="Eastman K.E."/>
            <person name="Pendleton A.L."/>
            <person name="Shaikh M.A."/>
            <person name="Suttiyut T."/>
            <person name="Ogas R."/>
            <person name="Tomko P."/>
            <person name="Gavelis G."/>
            <person name="Widhalm J.R."/>
            <person name="Wisecaver J.H."/>
        </authorList>
    </citation>
    <scope>NUCLEOTIDE SEQUENCE</scope>
    <source>
        <strain evidence="2">ECLA1</strain>
    </source>
</reference>
<dbReference type="AlphaFoldDB" id="A0AAE1BA22"/>
<sequence>MTNENYTKEEYLSQRATLTTTHENVDHINDKMIKYLTSATEHTYNSADSIASGDADQNLYHIEFLNNQNPTGLLPHQLKLKVNTPVILLQNLNPSQGLLNGTRLLIKTPGRRVIQAKIMTEPIVFEQYVKKVLKDGVQKRSFLYGKCGSAHSAAELRYLFLPS</sequence>